<proteinExistence type="predicted"/>
<evidence type="ECO:0000313" key="10">
    <source>
        <dbReference type="Proteomes" id="UP001329825"/>
    </source>
</evidence>
<dbReference type="PROSITE" id="PS50162">
    <property type="entry name" value="RECA_2"/>
    <property type="match status" value="1"/>
</dbReference>
<dbReference type="InterPro" id="IPR027417">
    <property type="entry name" value="P-loop_NTPase"/>
</dbReference>
<evidence type="ECO:0000256" key="4">
    <source>
        <dbReference type="ARBA" id="ARBA00022840"/>
    </source>
</evidence>
<evidence type="ECO:0000256" key="2">
    <source>
        <dbReference type="ARBA" id="ARBA00022741"/>
    </source>
</evidence>
<evidence type="ECO:0000256" key="6">
    <source>
        <dbReference type="ARBA" id="ARBA00023242"/>
    </source>
</evidence>
<feature type="compositionally biased region" description="Gly residues" evidence="7">
    <location>
        <begin position="561"/>
        <end position="570"/>
    </location>
</feature>
<dbReference type="InterPro" id="IPR047348">
    <property type="entry name" value="XRCC3-like_C"/>
</dbReference>
<dbReference type="SUPFAM" id="SSF52540">
    <property type="entry name" value="P-loop containing nucleoside triphosphate hydrolases"/>
    <property type="match status" value="1"/>
</dbReference>
<keyword evidence="6" id="KW-0539">Nucleus</keyword>
<dbReference type="EMBL" id="CP141881">
    <property type="protein sequence ID" value="WRT63613.1"/>
    <property type="molecule type" value="Genomic_DNA"/>
</dbReference>
<dbReference type="GeneID" id="87952667"/>
<gene>
    <name evidence="9" type="ORF">IL334_000536</name>
</gene>
<comment type="subcellular location">
    <subcellularLocation>
        <location evidence="1">Nucleus</location>
    </subcellularLocation>
</comment>
<feature type="region of interest" description="Disordered" evidence="7">
    <location>
        <begin position="536"/>
        <end position="592"/>
    </location>
</feature>
<keyword evidence="4" id="KW-0067">ATP-binding</keyword>
<feature type="region of interest" description="Disordered" evidence="7">
    <location>
        <begin position="76"/>
        <end position="117"/>
    </location>
</feature>
<feature type="compositionally biased region" description="Basic and acidic residues" evidence="7">
    <location>
        <begin position="536"/>
        <end position="550"/>
    </location>
</feature>
<reference evidence="9 10" key="1">
    <citation type="submission" date="2024-01" db="EMBL/GenBank/DDBJ databases">
        <title>Comparative genomics of Cryptococcus and Kwoniella reveals pathogenesis evolution and contrasting modes of karyotype evolution via chromosome fusion or intercentromeric recombination.</title>
        <authorList>
            <person name="Coelho M.A."/>
            <person name="David-Palma M."/>
            <person name="Shea T."/>
            <person name="Bowers K."/>
            <person name="McGinley-Smith S."/>
            <person name="Mohammad A.W."/>
            <person name="Gnirke A."/>
            <person name="Yurkov A.M."/>
            <person name="Nowrousian M."/>
            <person name="Sun S."/>
            <person name="Cuomo C.A."/>
            <person name="Heitman J."/>
        </authorList>
    </citation>
    <scope>NUCLEOTIDE SEQUENCE [LARGE SCALE GENOMIC DNA]</scope>
    <source>
        <strain evidence="9">CBS 11374</strain>
    </source>
</reference>
<keyword evidence="3" id="KW-0227">DNA damage</keyword>
<evidence type="ECO:0000259" key="8">
    <source>
        <dbReference type="PROSITE" id="PS50162"/>
    </source>
</evidence>
<name>A0ABZ1CPX4_9TREE</name>
<dbReference type="CDD" id="cd19491">
    <property type="entry name" value="XRCC3"/>
    <property type="match status" value="1"/>
</dbReference>
<evidence type="ECO:0000313" key="9">
    <source>
        <dbReference type="EMBL" id="WRT63613.1"/>
    </source>
</evidence>
<feature type="compositionally biased region" description="Low complexity" evidence="7">
    <location>
        <begin position="258"/>
        <end position="277"/>
    </location>
</feature>
<feature type="region of interest" description="Disordered" evidence="7">
    <location>
        <begin position="245"/>
        <end position="277"/>
    </location>
</feature>
<dbReference type="RefSeq" id="XP_062788353.1">
    <property type="nucleotide sequence ID" value="XM_062932302.1"/>
</dbReference>
<dbReference type="Pfam" id="PF08423">
    <property type="entry name" value="Rad51"/>
    <property type="match status" value="1"/>
</dbReference>
<evidence type="ECO:0000256" key="7">
    <source>
        <dbReference type="SAM" id="MobiDB-lite"/>
    </source>
</evidence>
<dbReference type="InterPro" id="IPR013632">
    <property type="entry name" value="Rad51_C"/>
</dbReference>
<keyword evidence="2" id="KW-0547">Nucleotide-binding</keyword>
<keyword evidence="5" id="KW-0234">DNA repair</keyword>
<evidence type="ECO:0000256" key="1">
    <source>
        <dbReference type="ARBA" id="ARBA00004123"/>
    </source>
</evidence>
<dbReference type="Proteomes" id="UP001329825">
    <property type="component" value="Chromosome 1"/>
</dbReference>
<feature type="region of interest" description="Disordered" evidence="7">
    <location>
        <begin position="605"/>
        <end position="672"/>
    </location>
</feature>
<evidence type="ECO:0000256" key="5">
    <source>
        <dbReference type="ARBA" id="ARBA00023204"/>
    </source>
</evidence>
<feature type="compositionally biased region" description="Polar residues" evidence="7">
    <location>
        <begin position="635"/>
        <end position="655"/>
    </location>
</feature>
<feature type="compositionally biased region" description="Gly residues" evidence="7">
    <location>
        <begin position="88"/>
        <end position="98"/>
    </location>
</feature>
<accession>A0ABZ1CPX4</accession>
<evidence type="ECO:0000256" key="3">
    <source>
        <dbReference type="ARBA" id="ARBA00022763"/>
    </source>
</evidence>
<dbReference type="Gene3D" id="3.40.50.300">
    <property type="entry name" value="P-loop containing nucleotide triphosphate hydrolases"/>
    <property type="match status" value="1"/>
</dbReference>
<dbReference type="InterPro" id="IPR020588">
    <property type="entry name" value="RecA_ATP-bd"/>
</dbReference>
<dbReference type="PANTHER" id="PTHR46487">
    <property type="entry name" value="DNA REPAIR PROTEIN XRCC3"/>
    <property type="match status" value="1"/>
</dbReference>
<dbReference type="PANTHER" id="PTHR46487:SF1">
    <property type="entry name" value="DNA REPAIR PROTEIN XRCC3"/>
    <property type="match status" value="1"/>
</dbReference>
<keyword evidence="10" id="KW-1185">Reference proteome</keyword>
<organism evidence="9 10">
    <name type="scientific">Kwoniella shivajii</name>
    <dbReference type="NCBI Taxonomy" id="564305"/>
    <lineage>
        <taxon>Eukaryota</taxon>
        <taxon>Fungi</taxon>
        <taxon>Dikarya</taxon>
        <taxon>Basidiomycota</taxon>
        <taxon>Agaricomycotina</taxon>
        <taxon>Tremellomycetes</taxon>
        <taxon>Tremellales</taxon>
        <taxon>Cryptococcaceae</taxon>
        <taxon>Kwoniella</taxon>
    </lineage>
</organism>
<feature type="domain" description="RecA family profile 1" evidence="8">
    <location>
        <begin position="110"/>
        <end position="352"/>
    </location>
</feature>
<protein>
    <recommendedName>
        <fullName evidence="8">RecA family profile 1 domain-containing protein</fullName>
    </recommendedName>
</protein>
<sequence length="672" mass="73290">MSFIIPSIDQLDVSKELIEAVNRSSLSTSSILLTPLPRLAELLKVKISTAQSYVRQVSHAITPSTKRLNEVYDIESGPSRLPIDNQGGEDGNTDLGGKGKGKGRDDERRRGKWNSTGDDGFDKALGGGIRRGCLYEITGESAAGKSHLALHLALSFQLPSLSSSPGGSLILTSERELSTDRLVQLGKHLLSIHERDSLENGEIRVKNLLDNVLTNRVGDVDALEHALNYAVPAILESRLSTDTITNANPLKPRDESTNSRSGSIGSSSSSSSATSSNIRNTIGQGKTILPIRLIILDSITALFRGGSTTDEKPTAPSSISLTERSKRLCIVADALKSLAVKYDLAVIVINQVSDVFNKQPNSNPIMNLSQPTSSFTQTQPFTGIGMKRRSLSNGGAGEEGENDIPMLYKTQSRWFSGESDSLKKEASLGIVWANSVNVRIMLSRTGRRRLINQIDLKHKKRRTILQKQEEEEERQLAIDNSLADVDVEENIKATLIRKLHVVFSPFSPSSTIDYVITSNGVHSLADSHKAIDMTEVVKKKREKERIRKQNEDEDEAEGEYNGNGVGGFGNRSGTRDDEEDDGDGNQGKEDWDEVFDDFGELPDEFWNGTYGLDGQIEGGNGSEPGNDTRSDRFSNNRLDYTSINGSNRISTNGLEQVSEPGVKSLETGSAAD</sequence>